<sequence length="356" mass="38701">MSRRSLRAAGGLRRPSESRAFLASRSTIYLDDACRFEPRPLDLRGGDYSMTRGRTGDPKTMGTIDRAKQHRAEAAPGPDGDDNGPGSEPPPHGRFRYVSTFVTSRRRSPAAVGKPSFTYFPVDCLPHDVWRPDEPTDLRDGDLPDATPCERSEDHGPNRRKPRIGAVGGTARKKKSHLLPARYLCWAPQRHLGGTSVGWPPVRVRICRSDNAAAGVTSYGRRDRKCVTWRENPSIEKVSLLYPCLAGLAACGPWGPSPLAGWPSPGPLHKTQRRPTEPKTPREIDAVVALTRPTSSAKQAPVRKTVREGESGEGETVPASVPEEERRSGERGSSNSDGSSRGLSPEGSSLKSVSMS</sequence>
<protein>
    <submittedName>
        <fullName evidence="2">Uncharacterized protein</fullName>
    </submittedName>
</protein>
<dbReference type="AlphaFoldDB" id="K0SYT6"/>
<feature type="region of interest" description="Disordered" evidence="1">
    <location>
        <begin position="41"/>
        <end position="95"/>
    </location>
</feature>
<dbReference type="EMBL" id="AGNL01015239">
    <property type="protein sequence ID" value="EJK66141.1"/>
    <property type="molecule type" value="Genomic_DNA"/>
</dbReference>
<proteinExistence type="predicted"/>
<evidence type="ECO:0000256" key="1">
    <source>
        <dbReference type="SAM" id="MobiDB-lite"/>
    </source>
</evidence>
<dbReference type="eggNOG" id="ENOG502R2HC">
    <property type="taxonomic scope" value="Eukaryota"/>
</dbReference>
<gene>
    <name evidence="2" type="ORF">THAOC_12951</name>
</gene>
<feature type="compositionally biased region" description="Low complexity" evidence="1">
    <location>
        <begin position="331"/>
        <end position="344"/>
    </location>
</feature>
<feature type="compositionally biased region" description="Basic and acidic residues" evidence="1">
    <location>
        <begin position="131"/>
        <end position="157"/>
    </location>
</feature>
<evidence type="ECO:0000313" key="3">
    <source>
        <dbReference type="Proteomes" id="UP000266841"/>
    </source>
</evidence>
<dbReference type="Proteomes" id="UP000266841">
    <property type="component" value="Unassembled WGS sequence"/>
</dbReference>
<comment type="caution">
    <text evidence="2">The sequence shown here is derived from an EMBL/GenBank/DDBJ whole genome shotgun (WGS) entry which is preliminary data.</text>
</comment>
<feature type="region of interest" description="Disordered" evidence="1">
    <location>
        <begin position="262"/>
        <end position="356"/>
    </location>
</feature>
<feature type="region of interest" description="Disordered" evidence="1">
    <location>
        <begin position="131"/>
        <end position="172"/>
    </location>
</feature>
<feature type="non-terminal residue" evidence="2">
    <location>
        <position position="356"/>
    </location>
</feature>
<feature type="compositionally biased region" description="Polar residues" evidence="1">
    <location>
        <begin position="346"/>
        <end position="356"/>
    </location>
</feature>
<name>K0SYT6_THAOC</name>
<accession>K0SYT6</accession>
<keyword evidence="3" id="KW-1185">Reference proteome</keyword>
<organism evidence="2 3">
    <name type="scientific">Thalassiosira oceanica</name>
    <name type="common">Marine diatom</name>
    <dbReference type="NCBI Taxonomy" id="159749"/>
    <lineage>
        <taxon>Eukaryota</taxon>
        <taxon>Sar</taxon>
        <taxon>Stramenopiles</taxon>
        <taxon>Ochrophyta</taxon>
        <taxon>Bacillariophyta</taxon>
        <taxon>Coscinodiscophyceae</taxon>
        <taxon>Thalassiosirophycidae</taxon>
        <taxon>Thalassiosirales</taxon>
        <taxon>Thalassiosiraceae</taxon>
        <taxon>Thalassiosira</taxon>
    </lineage>
</organism>
<reference evidence="2 3" key="1">
    <citation type="journal article" date="2012" name="Genome Biol.">
        <title>Genome and low-iron response of an oceanic diatom adapted to chronic iron limitation.</title>
        <authorList>
            <person name="Lommer M."/>
            <person name="Specht M."/>
            <person name="Roy A.S."/>
            <person name="Kraemer L."/>
            <person name="Andreson R."/>
            <person name="Gutowska M.A."/>
            <person name="Wolf J."/>
            <person name="Bergner S.V."/>
            <person name="Schilhabel M.B."/>
            <person name="Klostermeier U.C."/>
            <person name="Beiko R.G."/>
            <person name="Rosenstiel P."/>
            <person name="Hippler M."/>
            <person name="Laroche J."/>
        </authorList>
    </citation>
    <scope>NUCLEOTIDE SEQUENCE [LARGE SCALE GENOMIC DNA]</scope>
    <source>
        <strain evidence="2 3">CCMP1005</strain>
    </source>
</reference>
<evidence type="ECO:0000313" key="2">
    <source>
        <dbReference type="EMBL" id="EJK66141.1"/>
    </source>
</evidence>
<feature type="compositionally biased region" description="Basic and acidic residues" evidence="1">
    <location>
        <begin position="274"/>
        <end position="285"/>
    </location>
</feature>